<dbReference type="OMA" id="VESWHSI"/>
<dbReference type="GO" id="GO:0008270">
    <property type="term" value="F:zinc ion binding"/>
    <property type="evidence" value="ECO:0007669"/>
    <property type="project" value="UniProtKB-KW"/>
</dbReference>
<proteinExistence type="predicted"/>
<evidence type="ECO:0000313" key="4">
    <source>
        <dbReference type="Proteomes" id="UP000001429"/>
    </source>
</evidence>
<keyword evidence="1" id="KW-0863">Zinc-finger</keyword>
<keyword evidence="4" id="KW-1185">Reference proteome</keyword>
<dbReference type="PROSITE" id="PS50966">
    <property type="entry name" value="ZF_SWIM"/>
    <property type="match status" value="1"/>
</dbReference>
<dbReference type="OrthoDB" id="2894435at2759"/>
<keyword evidence="1" id="KW-0862">Zinc</keyword>
<protein>
    <recommendedName>
        <fullName evidence="2">SWIM-type domain-containing protein</fullName>
    </recommendedName>
</protein>
<dbReference type="PaxDb" id="5476-C4YI14"/>
<reference evidence="3 4" key="1">
    <citation type="journal article" date="2009" name="Nature">
        <title>Evolution of pathogenicity and sexual reproduction in eight Candida genomes.</title>
        <authorList>
            <person name="Butler G."/>
            <person name="Rasmussen M.D."/>
            <person name="Lin M.F."/>
            <person name="Santos M.A."/>
            <person name="Sakthikumar S."/>
            <person name="Munro C.A."/>
            <person name="Rheinbay E."/>
            <person name="Grabherr M."/>
            <person name="Forche A."/>
            <person name="Reedy J.L."/>
            <person name="Agrafioti I."/>
            <person name="Arnaud M.B."/>
            <person name="Bates S."/>
            <person name="Brown A.J."/>
            <person name="Brunke S."/>
            <person name="Costanzo M.C."/>
            <person name="Fitzpatrick D.A."/>
            <person name="de Groot P.W."/>
            <person name="Harris D."/>
            <person name="Hoyer L.L."/>
            <person name="Hube B."/>
            <person name="Klis F.M."/>
            <person name="Kodira C."/>
            <person name="Lennard N."/>
            <person name="Logue M.E."/>
            <person name="Martin R."/>
            <person name="Neiman A.M."/>
            <person name="Nikolaou E."/>
            <person name="Quail M.A."/>
            <person name="Quinn J."/>
            <person name="Santos M.C."/>
            <person name="Schmitzberger F.F."/>
            <person name="Sherlock G."/>
            <person name="Shah P."/>
            <person name="Silverstein K.A."/>
            <person name="Skrzypek M.S."/>
            <person name="Soll D."/>
            <person name="Staggs R."/>
            <person name="Stansfield I."/>
            <person name="Stumpf M.P."/>
            <person name="Sudbery P.E."/>
            <person name="Srikantha T."/>
            <person name="Zeng Q."/>
            <person name="Berman J."/>
            <person name="Berriman M."/>
            <person name="Heitman J."/>
            <person name="Gow N.A."/>
            <person name="Lorenz M.C."/>
            <person name="Birren B.W."/>
            <person name="Kellis M."/>
            <person name="Cuomo C.A."/>
        </authorList>
    </citation>
    <scope>NUCLEOTIDE SEQUENCE [LARGE SCALE GENOMIC DNA]</scope>
    <source>
        <strain evidence="3 4">WO-1</strain>
    </source>
</reference>
<evidence type="ECO:0000313" key="3">
    <source>
        <dbReference type="EMBL" id="EEQ45396.1"/>
    </source>
</evidence>
<dbReference type="VEuPathDB" id="FungiDB:CAWG_03721"/>
<organism evidence="3 4">
    <name type="scientific">Candida albicans (strain WO-1)</name>
    <name type="common">Yeast</name>
    <dbReference type="NCBI Taxonomy" id="294748"/>
    <lineage>
        <taxon>Eukaryota</taxon>
        <taxon>Fungi</taxon>
        <taxon>Dikarya</taxon>
        <taxon>Ascomycota</taxon>
        <taxon>Saccharomycotina</taxon>
        <taxon>Pichiomycetes</taxon>
        <taxon>Debaryomycetaceae</taxon>
        <taxon>Candida/Lodderomyces clade</taxon>
        <taxon>Candida</taxon>
    </lineage>
</organism>
<accession>C4YI14</accession>
<dbReference type="AlphaFoldDB" id="C4YI14"/>
<name>C4YI14_CANAW</name>
<evidence type="ECO:0000256" key="1">
    <source>
        <dbReference type="PROSITE-ProRule" id="PRU00325"/>
    </source>
</evidence>
<dbReference type="InterPro" id="IPR007527">
    <property type="entry name" value="Znf_SWIM"/>
</dbReference>
<keyword evidence="1" id="KW-0479">Metal-binding</keyword>
<dbReference type="EMBL" id="CH672349">
    <property type="protein sequence ID" value="EEQ45396.1"/>
    <property type="molecule type" value="Genomic_DNA"/>
</dbReference>
<dbReference type="HOGENOM" id="CLU_051515_0_0_1"/>
<feature type="domain" description="SWIM-type" evidence="2">
    <location>
        <begin position="233"/>
        <end position="266"/>
    </location>
</feature>
<evidence type="ECO:0000259" key="2">
    <source>
        <dbReference type="PROSITE" id="PS50966"/>
    </source>
</evidence>
<gene>
    <name evidence="3" type="ORF">CAWG_03721</name>
</gene>
<sequence>MNLNYFLKQQVNLLYNPVDEVPVDKHLDDIAAFLESNNFELDVKIEDANNEIAKIEAPKPFPKTLEDINEVKKIAAEGFYLIMFSKSEEEANQRINDYIIAFMEYPYYIIYIQYWLNRKQCWLKGYSPNQQGMRLTNNFVESWHSILKGKFLSRSRMKRADNLIYILYYDVLDYYKTKDKMSSAQYDKPNITKASKGNKEIVNALTNEEIEKRVEIKESEIFVQSFAQEDVFYEIKKNGNTYSCNCKNYHPIKICTHVYIASRYISVHPIKEISKKRKAVITETVNKRQKVA</sequence>
<dbReference type="Proteomes" id="UP000001429">
    <property type="component" value="Chromosome 4"/>
</dbReference>